<dbReference type="InParanoid" id="D7FQ61"/>
<reference evidence="5 6" key="1">
    <citation type="journal article" date="2010" name="Nature">
        <title>The Ectocarpus genome and the independent evolution of multicellularity in brown algae.</title>
        <authorList>
            <person name="Cock J.M."/>
            <person name="Sterck L."/>
            <person name="Rouze P."/>
            <person name="Scornet D."/>
            <person name="Allen A.E."/>
            <person name="Amoutzias G."/>
            <person name="Anthouard V."/>
            <person name="Artiguenave F."/>
            <person name="Aury J.M."/>
            <person name="Badger J.H."/>
            <person name="Beszteri B."/>
            <person name="Billiau K."/>
            <person name="Bonnet E."/>
            <person name="Bothwell J.H."/>
            <person name="Bowler C."/>
            <person name="Boyen C."/>
            <person name="Brownlee C."/>
            <person name="Carrano C.J."/>
            <person name="Charrier B."/>
            <person name="Cho G.Y."/>
            <person name="Coelho S.M."/>
            <person name="Collen J."/>
            <person name="Corre E."/>
            <person name="Da Silva C."/>
            <person name="Delage L."/>
            <person name="Delaroque N."/>
            <person name="Dittami S.M."/>
            <person name="Doulbeau S."/>
            <person name="Elias M."/>
            <person name="Farnham G."/>
            <person name="Gachon C.M."/>
            <person name="Gschloessl B."/>
            <person name="Heesch S."/>
            <person name="Jabbari K."/>
            <person name="Jubin C."/>
            <person name="Kawai H."/>
            <person name="Kimura K."/>
            <person name="Kloareg B."/>
            <person name="Kupper F.C."/>
            <person name="Lang D."/>
            <person name="Le Bail A."/>
            <person name="Leblanc C."/>
            <person name="Lerouge P."/>
            <person name="Lohr M."/>
            <person name="Lopez P.J."/>
            <person name="Martens C."/>
            <person name="Maumus F."/>
            <person name="Michel G."/>
            <person name="Miranda-Saavedra D."/>
            <person name="Morales J."/>
            <person name="Moreau H."/>
            <person name="Motomura T."/>
            <person name="Nagasato C."/>
            <person name="Napoli C.A."/>
            <person name="Nelson D.R."/>
            <person name="Nyvall-Collen P."/>
            <person name="Peters A.F."/>
            <person name="Pommier C."/>
            <person name="Potin P."/>
            <person name="Poulain J."/>
            <person name="Quesneville H."/>
            <person name="Read B."/>
            <person name="Rensing S.A."/>
            <person name="Ritter A."/>
            <person name="Rousvoal S."/>
            <person name="Samanta M."/>
            <person name="Samson G."/>
            <person name="Schroeder D.C."/>
            <person name="Segurens B."/>
            <person name="Strittmatter M."/>
            <person name="Tonon T."/>
            <person name="Tregear J.W."/>
            <person name="Valentin K."/>
            <person name="von Dassow P."/>
            <person name="Yamagishi T."/>
            <person name="Van de Peer Y."/>
            <person name="Wincker P."/>
        </authorList>
    </citation>
    <scope>NUCLEOTIDE SEQUENCE [LARGE SCALE GENOMIC DNA]</scope>
    <source>
        <strain evidence="6">Ec32 / CCAP1310/4</strain>
    </source>
</reference>
<feature type="region of interest" description="Disordered" evidence="4">
    <location>
        <begin position="418"/>
        <end position="441"/>
    </location>
</feature>
<protein>
    <submittedName>
        <fullName evidence="5">Chain A, Crystal Structure Of The Bard1 Ankyrin Repeat Domain And Its Functional Consequences pdb 3C5R B Chain B, Crystal Structure Of The Bard1 Ankyrin Repeat Domain And Its Functional Consequences</fullName>
    </submittedName>
</protein>
<sequence length="562" mass="59263">MCARARETAIEAAFSSAFSSLQARRSEQKAAAACAEGERAELRASVCSTVWSAARYGVPVRTLREMMSEKMFQSRNFDPSEPFDQLCRRVEGVVVESRHPYPKGVRQDIEAYVANADSFYVAFDAASNATIGMGKVALQEFNARDPKLFFPRGPYNVDTSGEARLPGVDGERPMRVQGSSVLVTFSASYWTGVAPAGEDYGWRLVCFTADDDDHAKALVSEAERAADRAEAVDAVNTHGETCLHVASFEGNVPAVRYLLSVDADPNSAHSASGYNTPLHEAARGGSLAVTRLLLKSSANVLAVNSHGDHPLHVACREGRLDIARRLLAHDSDWATVAARNHAGLRPVEVVPACSALIALLKEVEVRAANASMAQAALAANATPSGLQADPCFHQRNNKNGGGKPVSAAGVGRCGGRGGVLRRQARGGGRRNKSGLGRLSSSSDGALAKAMLSGSILPRWARLARPFEDELHRQQRSLKDRGCPQGPQRRGVEEVGSGGVTDNAGSVASEGSDAQSVAGWSGTSYGASLAESDFAIPPAEVVVAGRGSSSGGGGLACGKHRER</sequence>
<dbReference type="AlphaFoldDB" id="D7FQ61"/>
<dbReference type="PROSITE" id="PS50297">
    <property type="entry name" value="ANK_REP_REGION"/>
    <property type="match status" value="3"/>
</dbReference>
<dbReference type="Pfam" id="PF12796">
    <property type="entry name" value="Ank_2"/>
    <property type="match status" value="1"/>
</dbReference>
<evidence type="ECO:0000256" key="3">
    <source>
        <dbReference type="PROSITE-ProRule" id="PRU00023"/>
    </source>
</evidence>
<organism evidence="5 6">
    <name type="scientific">Ectocarpus siliculosus</name>
    <name type="common">Brown alga</name>
    <name type="synonym">Conferva siliculosa</name>
    <dbReference type="NCBI Taxonomy" id="2880"/>
    <lineage>
        <taxon>Eukaryota</taxon>
        <taxon>Sar</taxon>
        <taxon>Stramenopiles</taxon>
        <taxon>Ochrophyta</taxon>
        <taxon>PX clade</taxon>
        <taxon>Phaeophyceae</taxon>
        <taxon>Ectocarpales</taxon>
        <taxon>Ectocarpaceae</taxon>
        <taxon>Ectocarpus</taxon>
    </lineage>
</organism>
<feature type="compositionally biased region" description="Basic and acidic residues" evidence="4">
    <location>
        <begin position="471"/>
        <end position="481"/>
    </location>
</feature>
<dbReference type="EMBL" id="FN649727">
    <property type="protein sequence ID" value="CBJ48393.1"/>
    <property type="molecule type" value="Genomic_DNA"/>
</dbReference>
<feature type="region of interest" description="Disordered" evidence="4">
    <location>
        <begin position="471"/>
        <end position="521"/>
    </location>
</feature>
<dbReference type="OrthoDB" id="194358at2759"/>
<feature type="repeat" description="ANK" evidence="3">
    <location>
        <begin position="306"/>
        <end position="332"/>
    </location>
</feature>
<feature type="repeat" description="ANK" evidence="3">
    <location>
        <begin position="273"/>
        <end position="305"/>
    </location>
</feature>
<name>D7FQ61_ECTSI</name>
<feature type="repeat" description="ANK" evidence="3">
    <location>
        <begin position="238"/>
        <end position="270"/>
    </location>
</feature>
<keyword evidence="1" id="KW-0677">Repeat</keyword>
<dbReference type="SUPFAM" id="SSF48403">
    <property type="entry name" value="Ankyrin repeat"/>
    <property type="match status" value="1"/>
</dbReference>
<gene>
    <name evidence="5" type="ORF">Esi_0002_0181</name>
</gene>
<dbReference type="Gene3D" id="1.25.40.20">
    <property type="entry name" value="Ankyrin repeat-containing domain"/>
    <property type="match status" value="2"/>
</dbReference>
<evidence type="ECO:0000256" key="4">
    <source>
        <dbReference type="SAM" id="MobiDB-lite"/>
    </source>
</evidence>
<evidence type="ECO:0000256" key="1">
    <source>
        <dbReference type="ARBA" id="ARBA00022737"/>
    </source>
</evidence>
<proteinExistence type="predicted"/>
<dbReference type="InterPro" id="IPR002110">
    <property type="entry name" value="Ankyrin_rpt"/>
</dbReference>
<keyword evidence="6" id="KW-1185">Reference proteome</keyword>
<feature type="compositionally biased region" description="Basic residues" evidence="4">
    <location>
        <begin position="422"/>
        <end position="432"/>
    </location>
</feature>
<accession>D7FQ61</accession>
<evidence type="ECO:0000313" key="6">
    <source>
        <dbReference type="Proteomes" id="UP000002630"/>
    </source>
</evidence>
<evidence type="ECO:0000256" key="2">
    <source>
        <dbReference type="ARBA" id="ARBA00023043"/>
    </source>
</evidence>
<dbReference type="EMBL" id="FN648375">
    <property type="protein sequence ID" value="CBJ48393.1"/>
    <property type="molecule type" value="Genomic_DNA"/>
</dbReference>
<feature type="region of interest" description="Disordered" evidence="4">
    <location>
        <begin position="542"/>
        <end position="562"/>
    </location>
</feature>
<dbReference type="GO" id="GO:0085020">
    <property type="term" value="P:protein K6-linked ubiquitination"/>
    <property type="evidence" value="ECO:0007669"/>
    <property type="project" value="TreeGrafter"/>
</dbReference>
<dbReference type="eggNOG" id="KOG0504">
    <property type="taxonomic scope" value="Eukaryota"/>
</dbReference>
<evidence type="ECO:0000313" key="5">
    <source>
        <dbReference type="EMBL" id="CBJ48393.1"/>
    </source>
</evidence>
<dbReference type="Pfam" id="PF00023">
    <property type="entry name" value="Ank"/>
    <property type="match status" value="1"/>
</dbReference>
<dbReference type="SMART" id="SM00248">
    <property type="entry name" value="ANK"/>
    <property type="match status" value="3"/>
</dbReference>
<dbReference type="STRING" id="2880.D7FQ61"/>
<dbReference type="PANTHER" id="PTHR24171">
    <property type="entry name" value="ANKYRIN REPEAT DOMAIN-CONTAINING PROTEIN 39-RELATED"/>
    <property type="match status" value="1"/>
</dbReference>
<dbReference type="PANTHER" id="PTHR24171:SF8">
    <property type="entry name" value="BRCA1-ASSOCIATED RING DOMAIN PROTEIN 1"/>
    <property type="match status" value="1"/>
</dbReference>
<keyword evidence="2 3" id="KW-0040">ANK repeat</keyword>
<dbReference type="GO" id="GO:0004842">
    <property type="term" value="F:ubiquitin-protein transferase activity"/>
    <property type="evidence" value="ECO:0007669"/>
    <property type="project" value="TreeGrafter"/>
</dbReference>
<dbReference type="PROSITE" id="PS50088">
    <property type="entry name" value="ANK_REPEAT"/>
    <property type="match status" value="3"/>
</dbReference>
<dbReference type="Proteomes" id="UP000002630">
    <property type="component" value="Linkage Group LG02"/>
</dbReference>
<dbReference type="InterPro" id="IPR036770">
    <property type="entry name" value="Ankyrin_rpt-contain_sf"/>
</dbReference>